<evidence type="ECO:0000313" key="3">
    <source>
        <dbReference type="Proteomes" id="UP000676336"/>
    </source>
</evidence>
<dbReference type="Proteomes" id="UP000681720">
    <property type="component" value="Unassembled WGS sequence"/>
</dbReference>
<sequence length="40" mass="4625">MDVLLHASSNHSYILNHNRFDIIRIRNVLKEGSTSDEEVT</sequence>
<accession>A0A8S3EZ54</accession>
<proteinExistence type="predicted"/>
<dbReference type="EMBL" id="CAJOBJ010335652">
    <property type="protein sequence ID" value="CAF5188573.1"/>
    <property type="molecule type" value="Genomic_DNA"/>
</dbReference>
<organism evidence="1 3">
    <name type="scientific">Rotaria magnacalcarata</name>
    <dbReference type="NCBI Taxonomy" id="392030"/>
    <lineage>
        <taxon>Eukaryota</taxon>
        <taxon>Metazoa</taxon>
        <taxon>Spiralia</taxon>
        <taxon>Gnathifera</taxon>
        <taxon>Rotifera</taxon>
        <taxon>Eurotatoria</taxon>
        <taxon>Bdelloidea</taxon>
        <taxon>Philodinida</taxon>
        <taxon>Philodinidae</taxon>
        <taxon>Rotaria</taxon>
    </lineage>
</organism>
<comment type="caution">
    <text evidence="1">The sequence shown here is derived from an EMBL/GenBank/DDBJ whole genome shotgun (WGS) entry which is preliminary data.</text>
</comment>
<gene>
    <name evidence="2" type="ORF">GIL414_LOCUS72101</name>
    <name evidence="1" type="ORF">SMN809_LOCUS61134</name>
</gene>
<dbReference type="Proteomes" id="UP000676336">
    <property type="component" value="Unassembled WGS sequence"/>
</dbReference>
<feature type="non-terminal residue" evidence="1">
    <location>
        <position position="40"/>
    </location>
</feature>
<dbReference type="AlphaFoldDB" id="A0A8S3EZ54"/>
<protein>
    <submittedName>
        <fullName evidence="1">Uncharacterized protein</fullName>
    </submittedName>
</protein>
<evidence type="ECO:0000313" key="2">
    <source>
        <dbReference type="EMBL" id="CAF5188573.1"/>
    </source>
</evidence>
<evidence type="ECO:0000313" key="1">
    <source>
        <dbReference type="EMBL" id="CAF5089222.1"/>
    </source>
</evidence>
<name>A0A8S3EZ54_9BILA</name>
<dbReference type="EMBL" id="CAJOBI010243123">
    <property type="protein sequence ID" value="CAF5089222.1"/>
    <property type="molecule type" value="Genomic_DNA"/>
</dbReference>
<reference evidence="1" key="1">
    <citation type="submission" date="2021-02" db="EMBL/GenBank/DDBJ databases">
        <authorList>
            <person name="Nowell W R."/>
        </authorList>
    </citation>
    <scope>NUCLEOTIDE SEQUENCE</scope>
</reference>